<reference evidence="5" key="1">
    <citation type="submission" date="2021-01" db="EMBL/GenBank/DDBJ databases">
        <title>Whole genome shotgun sequence of Actinoplanes rishiriensis NBRC 108556.</title>
        <authorList>
            <person name="Komaki H."/>
            <person name="Tamura T."/>
        </authorList>
    </citation>
    <scope>NUCLEOTIDE SEQUENCE</scope>
    <source>
        <strain evidence="5">NBRC 108556</strain>
    </source>
</reference>
<feature type="signal peptide" evidence="3">
    <location>
        <begin position="1"/>
        <end position="37"/>
    </location>
</feature>
<gene>
    <name evidence="5" type="ORF">Ari01nite_04140</name>
</gene>
<dbReference type="AlphaFoldDB" id="A0A919MS77"/>
<dbReference type="SMART" id="SM00656">
    <property type="entry name" value="Amb_all"/>
    <property type="match status" value="1"/>
</dbReference>
<dbReference type="GO" id="GO:0000272">
    <property type="term" value="P:polysaccharide catabolic process"/>
    <property type="evidence" value="ECO:0007669"/>
    <property type="project" value="UniProtKB-KW"/>
</dbReference>
<dbReference type="Gene3D" id="2.160.20.10">
    <property type="entry name" value="Single-stranded right-handed beta-helix, Pectin lyase-like"/>
    <property type="match status" value="1"/>
</dbReference>
<dbReference type="Pfam" id="PF00544">
    <property type="entry name" value="Pectate_lyase_4"/>
    <property type="match status" value="1"/>
</dbReference>
<keyword evidence="2" id="KW-0624">Polysaccharide degradation</keyword>
<evidence type="ECO:0000256" key="3">
    <source>
        <dbReference type="SAM" id="SignalP"/>
    </source>
</evidence>
<comment type="subcellular location">
    <subcellularLocation>
        <location evidence="2">Secreted</location>
    </subcellularLocation>
</comment>
<evidence type="ECO:0000313" key="6">
    <source>
        <dbReference type="Proteomes" id="UP000636960"/>
    </source>
</evidence>
<dbReference type="PANTHER" id="PTHR31683">
    <property type="entry name" value="PECTATE LYASE 18-RELATED"/>
    <property type="match status" value="1"/>
</dbReference>
<dbReference type="GO" id="GO:0030570">
    <property type="term" value="F:pectate lyase activity"/>
    <property type="evidence" value="ECO:0007669"/>
    <property type="project" value="InterPro"/>
</dbReference>
<evidence type="ECO:0000313" key="5">
    <source>
        <dbReference type="EMBL" id="GIE92949.1"/>
    </source>
</evidence>
<sequence>MQNQTMEVRRTRPALAAAAVGLLLAGTVAALPRPATAAPALTGATGSPDGFAAVPAWGQDGTTGGAGGATVTVRTAEDFLAAIAQPEPLIVQVDGILTLPGPMHNVASDKTIVGLGAGGGLNIGLPIDDSITDPPADAVHNVIIQNLKFDAWADDAINVQMFTHHVWIDHNTFVAGFDGAADVKRGSSYVTVSWNHSTHGKNMLVGHFAGNAHQDKGRLKVTYHHNFFDGTVERNPWVRFGNPAHVYNNYYRAVSKYGVRSSSEAGILVEGNFFQGVAQPFQRGVGGTELGDLVERDNCFAESGEPQSGGTTEEIPYPYTVEPCDGVPAAVTAGAGAGRLG</sequence>
<dbReference type="EMBL" id="BOMV01000005">
    <property type="protein sequence ID" value="GIE92949.1"/>
    <property type="molecule type" value="Genomic_DNA"/>
</dbReference>
<comment type="caution">
    <text evidence="5">The sequence shown here is derived from an EMBL/GenBank/DDBJ whole genome shotgun (WGS) entry which is preliminary data.</text>
</comment>
<dbReference type="PANTHER" id="PTHR31683:SF18">
    <property type="entry name" value="PECTATE LYASE 21-RELATED"/>
    <property type="match status" value="1"/>
</dbReference>
<dbReference type="GO" id="GO:0005576">
    <property type="term" value="C:extracellular region"/>
    <property type="evidence" value="ECO:0007669"/>
    <property type="project" value="UniProtKB-SubCell"/>
</dbReference>
<keyword evidence="1 2" id="KW-0456">Lyase</keyword>
<evidence type="ECO:0000256" key="1">
    <source>
        <dbReference type="ARBA" id="ARBA00023239"/>
    </source>
</evidence>
<comment type="similarity">
    <text evidence="2">Belongs to the polysaccharide lyase 1 family.</text>
</comment>
<name>A0A919MS77_9ACTN</name>
<organism evidence="5 6">
    <name type="scientific">Paractinoplanes rishiriensis</name>
    <dbReference type="NCBI Taxonomy" id="1050105"/>
    <lineage>
        <taxon>Bacteria</taxon>
        <taxon>Bacillati</taxon>
        <taxon>Actinomycetota</taxon>
        <taxon>Actinomycetes</taxon>
        <taxon>Micromonosporales</taxon>
        <taxon>Micromonosporaceae</taxon>
        <taxon>Paractinoplanes</taxon>
    </lineage>
</organism>
<protein>
    <recommendedName>
        <fullName evidence="4">Pectate lyase domain-containing protein</fullName>
    </recommendedName>
</protein>
<evidence type="ECO:0000256" key="2">
    <source>
        <dbReference type="RuleBase" id="RU361173"/>
    </source>
</evidence>
<keyword evidence="2" id="KW-0119">Carbohydrate metabolism</keyword>
<evidence type="ECO:0000259" key="4">
    <source>
        <dbReference type="SMART" id="SM00656"/>
    </source>
</evidence>
<dbReference type="InterPro" id="IPR002022">
    <property type="entry name" value="Pec_lyase"/>
</dbReference>
<dbReference type="Proteomes" id="UP000636960">
    <property type="component" value="Unassembled WGS sequence"/>
</dbReference>
<feature type="chain" id="PRO_5037663997" description="Pectate lyase domain-containing protein" evidence="3">
    <location>
        <begin position="38"/>
        <end position="341"/>
    </location>
</feature>
<keyword evidence="3" id="KW-0732">Signal</keyword>
<feature type="domain" description="Pectate lyase" evidence="4">
    <location>
        <begin position="66"/>
        <end position="280"/>
    </location>
</feature>
<keyword evidence="6" id="KW-1185">Reference proteome</keyword>
<dbReference type="SUPFAM" id="SSF51126">
    <property type="entry name" value="Pectin lyase-like"/>
    <property type="match status" value="1"/>
</dbReference>
<accession>A0A919MS77</accession>
<dbReference type="InterPro" id="IPR011050">
    <property type="entry name" value="Pectin_lyase_fold/virulence"/>
</dbReference>
<keyword evidence="2" id="KW-0964">Secreted</keyword>
<dbReference type="InterPro" id="IPR012334">
    <property type="entry name" value="Pectin_lyas_fold"/>
</dbReference>
<dbReference type="InterPro" id="IPR045032">
    <property type="entry name" value="PEL"/>
</dbReference>
<proteinExistence type="inferred from homology"/>